<evidence type="ECO:0000256" key="1">
    <source>
        <dbReference type="SAM" id="MobiDB-lite"/>
    </source>
</evidence>
<name>A0AA86PZI3_9EUKA</name>
<accession>A0AA86PZI3</accession>
<dbReference type="SUPFAM" id="SSF57184">
    <property type="entry name" value="Growth factor receptor domain"/>
    <property type="match status" value="1"/>
</dbReference>
<gene>
    <name evidence="4" type="ORF">HINF_LOCUS36965</name>
    <name evidence="5" type="ORF">HINF_LOCUS49947</name>
</gene>
<dbReference type="InterPro" id="IPR009030">
    <property type="entry name" value="Growth_fac_rcpt_cys_sf"/>
</dbReference>
<dbReference type="Pfam" id="PF04478">
    <property type="entry name" value="Mid2"/>
    <property type="match status" value="1"/>
</dbReference>
<dbReference type="InterPro" id="IPR007567">
    <property type="entry name" value="Mid2_dom"/>
</dbReference>
<dbReference type="EMBL" id="CAXDID020000237">
    <property type="protein sequence ID" value="CAL6061936.1"/>
    <property type="molecule type" value="Genomic_DNA"/>
</dbReference>
<evidence type="ECO:0000313" key="5">
    <source>
        <dbReference type="EMBL" id="CAL6061936.1"/>
    </source>
</evidence>
<keyword evidence="6" id="KW-1185">Reference proteome</keyword>
<feature type="compositionally biased region" description="Basic and acidic residues" evidence="1">
    <location>
        <begin position="1167"/>
        <end position="1188"/>
    </location>
</feature>
<dbReference type="EMBL" id="CATOUU010000796">
    <property type="protein sequence ID" value="CAI9949320.1"/>
    <property type="molecule type" value="Genomic_DNA"/>
</dbReference>
<organism evidence="4">
    <name type="scientific">Hexamita inflata</name>
    <dbReference type="NCBI Taxonomy" id="28002"/>
    <lineage>
        <taxon>Eukaryota</taxon>
        <taxon>Metamonada</taxon>
        <taxon>Diplomonadida</taxon>
        <taxon>Hexamitidae</taxon>
        <taxon>Hexamitinae</taxon>
        <taxon>Hexamita</taxon>
    </lineage>
</organism>
<reference evidence="5 6" key="2">
    <citation type="submission" date="2024-07" db="EMBL/GenBank/DDBJ databases">
        <authorList>
            <person name="Akdeniz Z."/>
        </authorList>
    </citation>
    <scope>NUCLEOTIDE SEQUENCE [LARGE SCALE GENOMIC DNA]</scope>
</reference>
<evidence type="ECO:0000259" key="3">
    <source>
        <dbReference type="Pfam" id="PF04478"/>
    </source>
</evidence>
<evidence type="ECO:0000313" key="6">
    <source>
        <dbReference type="Proteomes" id="UP001642409"/>
    </source>
</evidence>
<evidence type="ECO:0000313" key="4">
    <source>
        <dbReference type="EMBL" id="CAI9949320.1"/>
    </source>
</evidence>
<evidence type="ECO:0000256" key="2">
    <source>
        <dbReference type="SAM" id="Phobius"/>
    </source>
</evidence>
<feature type="domain" description="Mid2" evidence="3">
    <location>
        <begin position="1099"/>
        <end position="1138"/>
    </location>
</feature>
<feature type="compositionally biased region" description="Polar residues" evidence="1">
    <location>
        <begin position="1217"/>
        <end position="1226"/>
    </location>
</feature>
<dbReference type="AlphaFoldDB" id="A0AA86PZI3"/>
<keyword evidence="2" id="KW-1133">Transmembrane helix</keyword>
<comment type="caution">
    <text evidence="4">The sequence shown here is derived from an EMBL/GenBank/DDBJ whole genome shotgun (WGS) entry which is preliminary data.</text>
</comment>
<dbReference type="Proteomes" id="UP001642409">
    <property type="component" value="Unassembled WGS sequence"/>
</dbReference>
<protein>
    <recommendedName>
        <fullName evidence="3">Mid2 domain-containing protein</fullName>
    </recommendedName>
</protein>
<feature type="region of interest" description="Disordered" evidence="1">
    <location>
        <begin position="1167"/>
        <end position="1226"/>
    </location>
</feature>
<sequence length="1226" mass="140056">MQYLLTFTFNSISEDEWMLNARVWRAKMTGKLTSPTPYDFSKPVSDQTTADASVVNIKNMRLETQYRGFCTFSSIDLMTGTHLKNALFVFDVNLDIPKDCSIIEISFANSIAGKLENISLTGSVKIIKDKEVDQQFKLSLFGGRSFDSDDQYIVGSYFSNLTYYINDVEVTDKTANVKIFQIDFDETEITATKTELIDTKLEEKTFESCSEEQTVKMTKEAAKHPGLIQEWYEQRLDLLEWKQIHSKYYFVDFDVNGERTVDVEKSAQRAYYGGDNSVIVFTNDGATIECPKYYQSKDKTCQDQCEDKIFGSLCLSECSDLYEAEDDNNCYTRCPATKGYILEDNECKKCGVLAVDNGECVEECPTDFILIQSGCFFNNQETPSYPLDSCNTVCEPGFVMDKQTCGTSCSENQIKQSALRLCVECTSDYNGGKYWNRATASCSKQCSFYNGTICEELGSTYCELFYNNNGENICLHKCDSTYQYKVEIESQCYESCPDKYSMIDEEAKTCYESCPQKYYSVQNNVKMCLQECDLAKNYKAIETDKSTTDFRCEASCALFDQKPYSDNRICVPACPRESRKFINTDKSCSSTCKFYKVDQNNLLCLDNCDQKFNGVDILYDNKELRCEEACSSFSSIKYTQDNQCLDKCIDDKPYFIKDNICVHSCTDYSDSYFVDQKTGGCVKTCEHGLYKVADNIALCLDDCDAGYTGLDKYDAKMQRCEQSCSDFSSEKYTQNELCVDQCEGAKPYFTSGRICVPNCYQQTEKFLNEGSNQCVSTCSFNSYYRNNANEFLFCTKTLCPVENYIGVEVYHQNYNRCETSCELFTELKFTESKNCVKQCPDQSKFYDSQKICYQKCPQEAQFAEKDNTCVKKCASGNISIIDDFKFCEGICPKYFVQDYDRICVSSCKSESTNKYINSVNNECVKSCDQPFYNIIENQEVQCLPKCDLFYGIDFDYKWNNQQMERCEDSCLLFSSVKYILDKKCVDQCDALKPYNIGQLCVSQCYDQYKNKYIDDNQCVSSCKFYKFQGLETRCQNQCDVTDLQMANNNMVICYKDCTLQHFSPLQDSCVDQCPDQQVSHMKLCISACPNGFSASNKICNVNKANKNSVMFIAIGVAVPLALIILILLTVYCIKHKKPQPVSGKPQQPKAPVSQAAKDTMYYARRLEIPKKKEPKNSKKTETAKRDEDQNTVTAEAIETAEMVQKPLHKRRHEMKPVQSNEFVSVI</sequence>
<keyword evidence="2" id="KW-0812">Transmembrane</keyword>
<proteinExistence type="predicted"/>
<feature type="transmembrane region" description="Helical" evidence="2">
    <location>
        <begin position="1109"/>
        <end position="1133"/>
    </location>
</feature>
<reference evidence="4" key="1">
    <citation type="submission" date="2023-06" db="EMBL/GenBank/DDBJ databases">
        <authorList>
            <person name="Kurt Z."/>
        </authorList>
    </citation>
    <scope>NUCLEOTIDE SEQUENCE</scope>
</reference>
<keyword evidence="2" id="KW-0472">Membrane</keyword>